<protein>
    <submittedName>
        <fullName evidence="1">Uncharacterized protein</fullName>
    </submittedName>
</protein>
<proteinExistence type="predicted"/>
<accession>A0A2I0WYJ0</accession>
<evidence type="ECO:0000313" key="2">
    <source>
        <dbReference type="Proteomes" id="UP000233837"/>
    </source>
</evidence>
<gene>
    <name evidence="1" type="ORF">MA16_Dca023903</name>
</gene>
<reference evidence="1 2" key="1">
    <citation type="journal article" date="2016" name="Sci. Rep.">
        <title>The Dendrobium catenatum Lindl. genome sequence provides insights into polysaccharide synthase, floral development and adaptive evolution.</title>
        <authorList>
            <person name="Zhang G.Q."/>
            <person name="Xu Q."/>
            <person name="Bian C."/>
            <person name="Tsai W.C."/>
            <person name="Yeh C.M."/>
            <person name="Liu K.W."/>
            <person name="Yoshida K."/>
            <person name="Zhang L.S."/>
            <person name="Chang S.B."/>
            <person name="Chen F."/>
            <person name="Shi Y."/>
            <person name="Su Y.Y."/>
            <person name="Zhang Y.Q."/>
            <person name="Chen L.J."/>
            <person name="Yin Y."/>
            <person name="Lin M."/>
            <person name="Huang H."/>
            <person name="Deng H."/>
            <person name="Wang Z.W."/>
            <person name="Zhu S.L."/>
            <person name="Zhao X."/>
            <person name="Deng C."/>
            <person name="Niu S.C."/>
            <person name="Huang J."/>
            <person name="Wang M."/>
            <person name="Liu G.H."/>
            <person name="Yang H.J."/>
            <person name="Xiao X.J."/>
            <person name="Hsiao Y.Y."/>
            <person name="Wu W.L."/>
            <person name="Chen Y.Y."/>
            <person name="Mitsuda N."/>
            <person name="Ohme-Takagi M."/>
            <person name="Luo Y.B."/>
            <person name="Van de Peer Y."/>
            <person name="Liu Z.J."/>
        </authorList>
    </citation>
    <scope>NUCLEOTIDE SEQUENCE [LARGE SCALE GENOMIC DNA]</scope>
    <source>
        <tissue evidence="1">The whole plant</tissue>
    </source>
</reference>
<organism evidence="1 2">
    <name type="scientific">Dendrobium catenatum</name>
    <dbReference type="NCBI Taxonomy" id="906689"/>
    <lineage>
        <taxon>Eukaryota</taxon>
        <taxon>Viridiplantae</taxon>
        <taxon>Streptophyta</taxon>
        <taxon>Embryophyta</taxon>
        <taxon>Tracheophyta</taxon>
        <taxon>Spermatophyta</taxon>
        <taxon>Magnoliopsida</taxon>
        <taxon>Liliopsida</taxon>
        <taxon>Asparagales</taxon>
        <taxon>Orchidaceae</taxon>
        <taxon>Epidendroideae</taxon>
        <taxon>Malaxideae</taxon>
        <taxon>Dendrobiinae</taxon>
        <taxon>Dendrobium</taxon>
    </lineage>
</organism>
<dbReference type="Proteomes" id="UP000233837">
    <property type="component" value="Unassembled WGS sequence"/>
</dbReference>
<name>A0A2I0WYJ0_9ASPA</name>
<reference evidence="1 2" key="2">
    <citation type="journal article" date="2017" name="Nature">
        <title>The Apostasia genome and the evolution of orchids.</title>
        <authorList>
            <person name="Zhang G.Q."/>
            <person name="Liu K.W."/>
            <person name="Li Z."/>
            <person name="Lohaus R."/>
            <person name="Hsiao Y.Y."/>
            <person name="Niu S.C."/>
            <person name="Wang J.Y."/>
            <person name="Lin Y.C."/>
            <person name="Xu Q."/>
            <person name="Chen L.J."/>
            <person name="Yoshida K."/>
            <person name="Fujiwara S."/>
            <person name="Wang Z.W."/>
            <person name="Zhang Y.Q."/>
            <person name="Mitsuda N."/>
            <person name="Wang M."/>
            <person name="Liu G.H."/>
            <person name="Pecoraro L."/>
            <person name="Huang H.X."/>
            <person name="Xiao X.J."/>
            <person name="Lin M."/>
            <person name="Wu X.Y."/>
            <person name="Wu W.L."/>
            <person name="Chen Y.Y."/>
            <person name="Chang S.B."/>
            <person name="Sakamoto S."/>
            <person name="Ohme-Takagi M."/>
            <person name="Yagi M."/>
            <person name="Zeng S.J."/>
            <person name="Shen C.Y."/>
            <person name="Yeh C.M."/>
            <person name="Luo Y.B."/>
            <person name="Tsai W.C."/>
            <person name="Van de Peer Y."/>
            <person name="Liu Z.J."/>
        </authorList>
    </citation>
    <scope>NUCLEOTIDE SEQUENCE [LARGE SCALE GENOMIC DNA]</scope>
    <source>
        <tissue evidence="1">The whole plant</tissue>
    </source>
</reference>
<evidence type="ECO:0000313" key="1">
    <source>
        <dbReference type="EMBL" id="PKU80716.1"/>
    </source>
</evidence>
<sequence length="146" mass="15697">MVATSILNCFSPCSIPSSCFTATSVLFARAPLYTAPNPPEPSFSLKPFVVRCNSLYENCTGAPDAYSKSAYCIEERPNLGPFMQKNQQNPTSIATRPRIAPTTTTTTTHVFNLDELDLNCVEPANGVNGSAGEQTLTKEVLGKEGD</sequence>
<keyword evidence="2" id="KW-1185">Reference proteome</keyword>
<dbReference type="EMBL" id="KZ502319">
    <property type="protein sequence ID" value="PKU80716.1"/>
    <property type="molecule type" value="Genomic_DNA"/>
</dbReference>
<dbReference type="AlphaFoldDB" id="A0A2I0WYJ0"/>